<comment type="subcellular location">
    <subcellularLocation>
        <location evidence="1">Cell membrane</location>
        <topology evidence="1">Multi-pass membrane protein</topology>
    </subcellularLocation>
</comment>
<dbReference type="Proteomes" id="UP001156664">
    <property type="component" value="Unassembled WGS sequence"/>
</dbReference>
<evidence type="ECO:0000313" key="9">
    <source>
        <dbReference type="Proteomes" id="UP001156664"/>
    </source>
</evidence>
<name>A0ABQ5YMM6_9BURK</name>
<keyword evidence="9" id="KW-1185">Reference proteome</keyword>
<evidence type="ECO:0000256" key="3">
    <source>
        <dbReference type="ARBA" id="ARBA00022692"/>
    </source>
</evidence>
<dbReference type="EMBL" id="BSOJ01000005">
    <property type="protein sequence ID" value="GLR25186.1"/>
    <property type="molecule type" value="Genomic_DNA"/>
</dbReference>
<organism evidence="8 9">
    <name type="scientific">Limnobacter litoralis</name>
    <dbReference type="NCBI Taxonomy" id="481366"/>
    <lineage>
        <taxon>Bacteria</taxon>
        <taxon>Pseudomonadati</taxon>
        <taxon>Pseudomonadota</taxon>
        <taxon>Betaproteobacteria</taxon>
        <taxon>Burkholderiales</taxon>
        <taxon>Burkholderiaceae</taxon>
        <taxon>Limnobacter</taxon>
    </lineage>
</organism>
<feature type="transmembrane region" description="Helical" evidence="6">
    <location>
        <begin position="6"/>
        <end position="30"/>
    </location>
</feature>
<dbReference type="InterPro" id="IPR032694">
    <property type="entry name" value="CopC/D"/>
</dbReference>
<reference evidence="9" key="1">
    <citation type="journal article" date="2019" name="Int. J. Syst. Evol. Microbiol.">
        <title>The Global Catalogue of Microorganisms (GCM) 10K type strain sequencing project: providing services to taxonomists for standard genome sequencing and annotation.</title>
        <authorList>
            <consortium name="The Broad Institute Genomics Platform"/>
            <consortium name="The Broad Institute Genome Sequencing Center for Infectious Disease"/>
            <person name="Wu L."/>
            <person name="Ma J."/>
        </authorList>
    </citation>
    <scope>NUCLEOTIDE SEQUENCE [LARGE SCALE GENOMIC DNA]</scope>
    <source>
        <strain evidence="9">NBRC 105857</strain>
    </source>
</reference>
<dbReference type="PANTHER" id="PTHR34820">
    <property type="entry name" value="INNER MEMBRANE PROTEIN YEBZ"/>
    <property type="match status" value="1"/>
</dbReference>
<gene>
    <name evidence="8" type="ORF">GCM10007875_02740</name>
</gene>
<evidence type="ECO:0000259" key="7">
    <source>
        <dbReference type="Pfam" id="PF05425"/>
    </source>
</evidence>
<feature type="transmembrane region" description="Helical" evidence="6">
    <location>
        <begin position="228"/>
        <end position="249"/>
    </location>
</feature>
<dbReference type="PANTHER" id="PTHR34820:SF4">
    <property type="entry name" value="INNER MEMBRANE PROTEIN YEBZ"/>
    <property type="match status" value="1"/>
</dbReference>
<keyword evidence="5 6" id="KW-0472">Membrane</keyword>
<sequence>MEPISLALRFALYLDLGLLFGMPFFALYSFKKNELAEGFAKHLTSVSLVFACSGVVLSLFSLIDTAKNMSGVSSWAEVNTDTLGMLLYGTAFGAAWIVRVAALCVAALLAWLRPRGQPGIALLCLVACIALLTVAWSGHAVMDDGLRRYLHLSSDFAHLLAAATWLGALVSFVMQIEAKNLASPSEIERLKRTVSGFAPIGAMIVSVLLVSGAINYLFIVGVKWPNHLYGELLLVKLFLFSLMLLLAAANRFRLGPLLENASWGEVSITTISHLRKSLRMEASIAFLVLAVVSSLGVQSPFGS</sequence>
<keyword evidence="2" id="KW-1003">Cell membrane</keyword>
<comment type="caution">
    <text evidence="8">The sequence shown here is derived from an EMBL/GenBank/DDBJ whole genome shotgun (WGS) entry which is preliminary data.</text>
</comment>
<feature type="transmembrane region" description="Helical" evidence="6">
    <location>
        <begin position="282"/>
        <end position="301"/>
    </location>
</feature>
<dbReference type="NCBIfam" id="NF033808">
    <property type="entry name" value="copper_CopD"/>
    <property type="match status" value="1"/>
</dbReference>
<accession>A0ABQ5YMM6</accession>
<keyword evidence="4 6" id="KW-1133">Transmembrane helix</keyword>
<feature type="transmembrane region" description="Helical" evidence="6">
    <location>
        <begin position="119"/>
        <end position="136"/>
    </location>
</feature>
<protein>
    <submittedName>
        <fullName evidence="8">Copper resistance protein CopD</fullName>
    </submittedName>
</protein>
<dbReference type="RefSeq" id="WP_284279513.1">
    <property type="nucleotide sequence ID" value="NZ_BSOJ01000005.1"/>
</dbReference>
<feature type="transmembrane region" description="Helical" evidence="6">
    <location>
        <begin position="156"/>
        <end position="176"/>
    </location>
</feature>
<feature type="domain" description="Copper resistance protein D" evidence="7">
    <location>
        <begin position="192"/>
        <end position="295"/>
    </location>
</feature>
<dbReference type="Pfam" id="PF05425">
    <property type="entry name" value="CopD"/>
    <property type="match status" value="1"/>
</dbReference>
<feature type="transmembrane region" description="Helical" evidence="6">
    <location>
        <begin position="197"/>
        <end position="222"/>
    </location>
</feature>
<dbReference type="InterPro" id="IPR047689">
    <property type="entry name" value="CopD"/>
</dbReference>
<dbReference type="InterPro" id="IPR008457">
    <property type="entry name" value="Cu-R_CopD_dom"/>
</dbReference>
<keyword evidence="3 6" id="KW-0812">Transmembrane</keyword>
<evidence type="ECO:0000256" key="2">
    <source>
        <dbReference type="ARBA" id="ARBA00022475"/>
    </source>
</evidence>
<evidence type="ECO:0000256" key="6">
    <source>
        <dbReference type="SAM" id="Phobius"/>
    </source>
</evidence>
<evidence type="ECO:0000256" key="5">
    <source>
        <dbReference type="ARBA" id="ARBA00023136"/>
    </source>
</evidence>
<evidence type="ECO:0000313" key="8">
    <source>
        <dbReference type="EMBL" id="GLR25186.1"/>
    </source>
</evidence>
<evidence type="ECO:0000256" key="4">
    <source>
        <dbReference type="ARBA" id="ARBA00022989"/>
    </source>
</evidence>
<proteinExistence type="predicted"/>
<feature type="transmembrane region" description="Helical" evidence="6">
    <location>
        <begin position="42"/>
        <end position="63"/>
    </location>
</feature>
<feature type="transmembrane region" description="Helical" evidence="6">
    <location>
        <begin position="83"/>
        <end position="112"/>
    </location>
</feature>
<evidence type="ECO:0000256" key="1">
    <source>
        <dbReference type="ARBA" id="ARBA00004651"/>
    </source>
</evidence>